<evidence type="ECO:0000313" key="4">
    <source>
        <dbReference type="Proteomes" id="UP000886520"/>
    </source>
</evidence>
<keyword evidence="1" id="KW-0175">Coiled coil</keyword>
<evidence type="ECO:0000256" key="1">
    <source>
        <dbReference type="SAM" id="Coils"/>
    </source>
</evidence>
<proteinExistence type="predicted"/>
<evidence type="ECO:0000313" key="3">
    <source>
        <dbReference type="EMBL" id="KAI5081052.1"/>
    </source>
</evidence>
<dbReference type="OrthoDB" id="1923216at2759"/>
<sequence>MAISVSVISHAFLTEKGATRARSRYLCQGVSSDNTSNQQVDLKIDNIACECMQSHDVPYLATTSQIQMAGLRIANSCFSCTDFLTSPRSAMAASPSPRTIVGASPSPRLMAAANSSPHAGGGKSRKKGHKKRGGRRRGQEGGGESKEAKIMHIEETSIESGSREGAQPGAPLSCGNRGCGDDTILAGSCKLGALGDFCGSQGVHTNYMCSRGISTSNESVETQHWDLDVMLPKVREECSSALGIVKEDLELFGLCHIPSSVDRATLLKDKSGIVHLGVMVRNSDLNLQSIEELLIRKEKAEQEAESYRLQASEKSQDFVKLKLKYEKLTDEVLRLRTMVNRANHLRRESEKATEVLRSEFEKLVKTLFMEWQTMESKDVQRVPEKVTPQPPK</sequence>
<reference evidence="3" key="1">
    <citation type="submission" date="2021-01" db="EMBL/GenBank/DDBJ databases">
        <title>Adiantum capillus-veneris genome.</title>
        <authorList>
            <person name="Fang Y."/>
            <person name="Liao Q."/>
        </authorList>
    </citation>
    <scope>NUCLEOTIDE SEQUENCE</scope>
    <source>
        <strain evidence="3">H3</strain>
        <tissue evidence="3">Leaf</tissue>
    </source>
</reference>
<feature type="compositionally biased region" description="Basic residues" evidence="2">
    <location>
        <begin position="123"/>
        <end position="136"/>
    </location>
</feature>
<organism evidence="3 4">
    <name type="scientific">Adiantum capillus-veneris</name>
    <name type="common">Maidenhair fern</name>
    <dbReference type="NCBI Taxonomy" id="13818"/>
    <lineage>
        <taxon>Eukaryota</taxon>
        <taxon>Viridiplantae</taxon>
        <taxon>Streptophyta</taxon>
        <taxon>Embryophyta</taxon>
        <taxon>Tracheophyta</taxon>
        <taxon>Polypodiopsida</taxon>
        <taxon>Polypodiidae</taxon>
        <taxon>Polypodiales</taxon>
        <taxon>Pteridineae</taxon>
        <taxon>Pteridaceae</taxon>
        <taxon>Vittarioideae</taxon>
        <taxon>Adiantum</taxon>
    </lineage>
</organism>
<gene>
    <name evidence="3" type="ORF">GOP47_0004235</name>
</gene>
<name>A0A9D4ZPD5_ADICA</name>
<dbReference type="EMBL" id="JABFUD020000004">
    <property type="protein sequence ID" value="KAI5081052.1"/>
    <property type="molecule type" value="Genomic_DNA"/>
</dbReference>
<protein>
    <submittedName>
        <fullName evidence="3">Uncharacterized protein</fullName>
    </submittedName>
</protein>
<evidence type="ECO:0000256" key="2">
    <source>
        <dbReference type="SAM" id="MobiDB-lite"/>
    </source>
</evidence>
<dbReference type="AlphaFoldDB" id="A0A9D4ZPD5"/>
<feature type="compositionally biased region" description="Low complexity" evidence="2">
    <location>
        <begin position="87"/>
        <end position="98"/>
    </location>
</feature>
<feature type="region of interest" description="Disordered" evidence="2">
    <location>
        <begin position="87"/>
        <end position="150"/>
    </location>
</feature>
<feature type="compositionally biased region" description="Basic and acidic residues" evidence="2">
    <location>
        <begin position="137"/>
        <end position="150"/>
    </location>
</feature>
<comment type="caution">
    <text evidence="3">The sequence shown here is derived from an EMBL/GenBank/DDBJ whole genome shotgun (WGS) entry which is preliminary data.</text>
</comment>
<keyword evidence="4" id="KW-1185">Reference proteome</keyword>
<dbReference type="Proteomes" id="UP000886520">
    <property type="component" value="Chromosome 4"/>
</dbReference>
<feature type="coiled-coil region" evidence="1">
    <location>
        <begin position="290"/>
        <end position="317"/>
    </location>
</feature>
<accession>A0A9D4ZPD5</accession>